<reference evidence="1" key="1">
    <citation type="submission" date="2018-03" db="EMBL/GenBank/DDBJ databases">
        <authorList>
            <consortium name="Urmite Genomes"/>
        </authorList>
    </citation>
    <scope>NUCLEOTIDE SEQUENCE [LARGE SCALE GENOMIC DNA]</scope>
    <source>
        <strain evidence="1">IHUMI-27.7</strain>
    </source>
</reference>
<dbReference type="Gene3D" id="1.25.40.20">
    <property type="entry name" value="Ankyrin repeat-containing domain"/>
    <property type="match status" value="1"/>
</dbReference>
<dbReference type="InterPro" id="IPR002110">
    <property type="entry name" value="Ankyrin_rpt"/>
</dbReference>
<dbReference type="InterPro" id="IPR052050">
    <property type="entry name" value="SecEffector_AnkRepeat"/>
</dbReference>
<proteinExistence type="predicted"/>
<dbReference type="EMBL" id="LT994651">
    <property type="protein sequence ID" value="SPN79683.1"/>
    <property type="molecule type" value="Genomic_DNA"/>
</dbReference>
<organism evidence="1">
    <name type="scientific">Brazilian cedratvirus IHUMI</name>
    <dbReference type="NCBI Taxonomy" id="2126980"/>
    <lineage>
        <taxon>Viruses</taxon>
        <taxon>Pithoviruses</taxon>
        <taxon>Orthocedratvirinae</taxon>
        <taxon>Alphacedratvirus</taxon>
        <taxon>Alphacedratvirus brasiliense</taxon>
    </lineage>
</organism>
<accession>A0A2R8FFB6</accession>
<dbReference type="InterPro" id="IPR036770">
    <property type="entry name" value="Ankyrin_rpt-contain_sf"/>
</dbReference>
<dbReference type="Pfam" id="PF12796">
    <property type="entry name" value="Ank_2"/>
    <property type="match status" value="1"/>
</dbReference>
<evidence type="ECO:0000313" key="1">
    <source>
        <dbReference type="EMBL" id="SPN79683.1"/>
    </source>
</evidence>
<evidence type="ECO:0000313" key="2">
    <source>
        <dbReference type="Proteomes" id="UP000273054"/>
    </source>
</evidence>
<dbReference type="PANTHER" id="PTHR46586">
    <property type="entry name" value="ANKYRIN REPEAT-CONTAINING PROTEIN"/>
    <property type="match status" value="1"/>
</dbReference>
<sequence>MQAVLETIFSYSRGYNYPHRQVCSEFRTLAPKTDLLTYLDGLCREHGNKFHQVCNINLEDILNYIGHKNANICTSLAETGHKKLFKWAIALGYVPDEDTLERAIEFGNLEIATCIYKGGWIRIEFWTYGYVCDLAAEHGRLEILKWAREIDSERDATVLYNSAEQGHLEILKWALENGYEMYVDVFYTAAEKGQFAILKWLVENFPSFWDEGVLHAAIQTRQVEIIKYIINNNL</sequence>
<dbReference type="Proteomes" id="UP000273054">
    <property type="component" value="Segment"/>
</dbReference>
<dbReference type="SUPFAM" id="SSF140860">
    <property type="entry name" value="Pseudo ankyrin repeat-like"/>
    <property type="match status" value="2"/>
</dbReference>
<dbReference type="PANTHER" id="PTHR46586:SF3">
    <property type="entry name" value="ANKYRIN REPEAT-CONTAINING PROTEIN"/>
    <property type="match status" value="1"/>
</dbReference>
<gene>
    <name evidence="1" type="ORF">BRZCDTV_470</name>
</gene>
<name>A0A2R8FFB6_9VIRU</name>
<protein>
    <submittedName>
        <fullName evidence="1">Ankyrin repeat-containing protein</fullName>
    </submittedName>
</protein>
<keyword evidence="2" id="KW-1185">Reference proteome</keyword>